<name>A0A5U0Q1A9_SALER</name>
<evidence type="ECO:0000313" key="1">
    <source>
        <dbReference type="EMBL" id="EBO4819383.1"/>
    </source>
</evidence>
<dbReference type="AlphaFoldDB" id="A0A5U0Q1A9"/>
<reference evidence="1" key="1">
    <citation type="submission" date="2018-06" db="EMBL/GenBank/DDBJ databases">
        <authorList>
            <consortium name="PulseNet: The National Subtyping Network for Foodborne Disease Surveillance"/>
            <person name="Tarr C.L."/>
            <person name="Trees E."/>
            <person name="Katz L.S."/>
            <person name="Carleton-Romer H.A."/>
            <person name="Stroika S."/>
            <person name="Kucerova Z."/>
            <person name="Roache K.F."/>
            <person name="Sabol A.L."/>
            <person name="Besser J."/>
            <person name="Gerner-Smidt P."/>
        </authorList>
    </citation>
    <scope>NUCLEOTIDE SEQUENCE</scope>
    <source>
        <strain evidence="1">PNUSAS043090</strain>
    </source>
</reference>
<gene>
    <name evidence="1" type="ORF">DOF42_24405</name>
</gene>
<accession>A0A5U0Q1A9</accession>
<sequence>MGWLLNPESWPPAFFETGIRIKDEHFTSGGPVAVWRFSNGDHLYQVKGTPDWFALYRDDSPGKLRRCLLLAQKELQPEDLPRVPYR</sequence>
<proteinExistence type="predicted"/>
<dbReference type="EMBL" id="AAGIQQ010000068">
    <property type="protein sequence ID" value="EBO4819383.1"/>
    <property type="molecule type" value="Genomic_DNA"/>
</dbReference>
<protein>
    <submittedName>
        <fullName evidence="1">Uncharacterized protein</fullName>
    </submittedName>
</protein>
<organism evidence="1">
    <name type="scientific">Salmonella enterica</name>
    <name type="common">Salmonella choleraesuis</name>
    <dbReference type="NCBI Taxonomy" id="28901"/>
    <lineage>
        <taxon>Bacteria</taxon>
        <taxon>Pseudomonadati</taxon>
        <taxon>Pseudomonadota</taxon>
        <taxon>Gammaproteobacteria</taxon>
        <taxon>Enterobacterales</taxon>
        <taxon>Enterobacteriaceae</taxon>
        <taxon>Salmonella</taxon>
    </lineage>
</organism>
<comment type="caution">
    <text evidence="1">The sequence shown here is derived from an EMBL/GenBank/DDBJ whole genome shotgun (WGS) entry which is preliminary data.</text>
</comment>